<dbReference type="STRING" id="1920490.GCA_001895925_00656"/>
<proteinExistence type="predicted"/>
<protein>
    <submittedName>
        <fullName evidence="2">Uncharacterized protein</fullName>
    </submittedName>
</protein>
<comment type="caution">
    <text evidence="2">The sequence shown here is derived from an EMBL/GenBank/DDBJ whole genome shotgun (WGS) entry which is preliminary data.</text>
</comment>
<keyword evidence="1" id="KW-0732">Signal</keyword>
<dbReference type="AlphaFoldDB" id="A0A2T1DNE4"/>
<gene>
    <name evidence="2" type="ORF">C7B65_00540</name>
</gene>
<dbReference type="EMBL" id="PVWG01000001">
    <property type="protein sequence ID" value="PSB21944.1"/>
    <property type="molecule type" value="Genomic_DNA"/>
</dbReference>
<feature type="signal peptide" evidence="1">
    <location>
        <begin position="1"/>
        <end position="35"/>
    </location>
</feature>
<reference evidence="2 3" key="2">
    <citation type="submission" date="2018-03" db="EMBL/GenBank/DDBJ databases">
        <title>The ancient ancestry and fast evolution of plastids.</title>
        <authorList>
            <person name="Moore K.R."/>
            <person name="Magnabosco C."/>
            <person name="Momper L."/>
            <person name="Gold D.A."/>
            <person name="Bosak T."/>
            <person name="Fournier G.P."/>
        </authorList>
    </citation>
    <scope>NUCLEOTIDE SEQUENCE [LARGE SCALE GENOMIC DNA]</scope>
    <source>
        <strain evidence="2 3">ULC007</strain>
    </source>
</reference>
<evidence type="ECO:0000256" key="1">
    <source>
        <dbReference type="SAM" id="SignalP"/>
    </source>
</evidence>
<evidence type="ECO:0000313" key="3">
    <source>
        <dbReference type="Proteomes" id="UP000238634"/>
    </source>
</evidence>
<accession>A0A2T1DNE4</accession>
<keyword evidence="3" id="KW-1185">Reference proteome</keyword>
<evidence type="ECO:0000313" key="2">
    <source>
        <dbReference type="EMBL" id="PSB21944.1"/>
    </source>
</evidence>
<organism evidence="2 3">
    <name type="scientific">Phormidesmis priestleyi ULC007</name>
    <dbReference type="NCBI Taxonomy" id="1920490"/>
    <lineage>
        <taxon>Bacteria</taxon>
        <taxon>Bacillati</taxon>
        <taxon>Cyanobacteriota</taxon>
        <taxon>Cyanophyceae</taxon>
        <taxon>Leptolyngbyales</taxon>
        <taxon>Leptolyngbyaceae</taxon>
        <taxon>Phormidesmis</taxon>
    </lineage>
</organism>
<sequence>MKQLKILSKPASAMLNRLFLLIACSIAATPLFVGGAIASPADIGGAPVKAVPTPTTYTTIYSQTNYIDQFGTPQSIIIIPSTYTYDSFGLSSTPSMGYPQTVIVTPHSQATPVRGFLTPGVPFQPFQSSNCNKLTLGLASGRSVSISSGCW</sequence>
<reference evidence="2 3" key="1">
    <citation type="submission" date="2018-02" db="EMBL/GenBank/DDBJ databases">
        <authorList>
            <person name="Cohen D.B."/>
            <person name="Kent A.D."/>
        </authorList>
    </citation>
    <scope>NUCLEOTIDE SEQUENCE [LARGE SCALE GENOMIC DNA]</scope>
    <source>
        <strain evidence="2 3">ULC007</strain>
    </source>
</reference>
<dbReference type="Proteomes" id="UP000238634">
    <property type="component" value="Unassembled WGS sequence"/>
</dbReference>
<feature type="chain" id="PRO_5015611709" evidence="1">
    <location>
        <begin position="36"/>
        <end position="151"/>
    </location>
</feature>
<name>A0A2T1DNE4_9CYAN</name>